<proteinExistence type="predicted"/>
<accession>A0AA88CM17</accession>
<name>A0AA88CM17_FICCA</name>
<gene>
    <name evidence="1" type="ORF">TIFTF001_001440</name>
</gene>
<evidence type="ECO:0000313" key="1">
    <source>
        <dbReference type="EMBL" id="GMN26813.1"/>
    </source>
</evidence>
<dbReference type="Proteomes" id="UP001187192">
    <property type="component" value="Unassembled WGS sequence"/>
</dbReference>
<organism evidence="1 2">
    <name type="scientific">Ficus carica</name>
    <name type="common">Common fig</name>
    <dbReference type="NCBI Taxonomy" id="3494"/>
    <lineage>
        <taxon>Eukaryota</taxon>
        <taxon>Viridiplantae</taxon>
        <taxon>Streptophyta</taxon>
        <taxon>Embryophyta</taxon>
        <taxon>Tracheophyta</taxon>
        <taxon>Spermatophyta</taxon>
        <taxon>Magnoliopsida</taxon>
        <taxon>eudicotyledons</taxon>
        <taxon>Gunneridae</taxon>
        <taxon>Pentapetalae</taxon>
        <taxon>rosids</taxon>
        <taxon>fabids</taxon>
        <taxon>Rosales</taxon>
        <taxon>Moraceae</taxon>
        <taxon>Ficeae</taxon>
        <taxon>Ficus</taxon>
    </lineage>
</organism>
<comment type="caution">
    <text evidence="1">The sequence shown here is derived from an EMBL/GenBank/DDBJ whole genome shotgun (WGS) entry which is preliminary data.</text>
</comment>
<evidence type="ECO:0000313" key="2">
    <source>
        <dbReference type="Proteomes" id="UP001187192"/>
    </source>
</evidence>
<dbReference type="AlphaFoldDB" id="A0AA88CM17"/>
<dbReference type="EMBL" id="BTGU01000001">
    <property type="protein sequence ID" value="GMN26813.1"/>
    <property type="molecule type" value="Genomic_DNA"/>
</dbReference>
<protein>
    <submittedName>
        <fullName evidence="1">Uncharacterized protein</fullName>
    </submittedName>
</protein>
<reference evidence="1" key="1">
    <citation type="submission" date="2023-07" db="EMBL/GenBank/DDBJ databases">
        <title>draft genome sequence of fig (Ficus carica).</title>
        <authorList>
            <person name="Takahashi T."/>
            <person name="Nishimura K."/>
        </authorList>
    </citation>
    <scope>NUCLEOTIDE SEQUENCE</scope>
</reference>
<keyword evidence="2" id="KW-1185">Reference proteome</keyword>
<sequence length="82" mass="9608">MPVYHRRQWWRTAGIPSTTIVLEDEVGGRSYGDDDNEDGEPRLVRDFLRRNFVVSEFGIYSPAMTLKLLLAMDCYCYKWRSG</sequence>